<comment type="caution">
    <text evidence="2">The sequence shown here is derived from an EMBL/GenBank/DDBJ whole genome shotgun (WGS) entry which is preliminary data.</text>
</comment>
<evidence type="ECO:0000313" key="3">
    <source>
        <dbReference type="Proteomes" id="UP000499080"/>
    </source>
</evidence>
<reference evidence="2 3" key="1">
    <citation type="journal article" date="2019" name="Sci. Rep.">
        <title>Orb-weaving spider Araneus ventricosus genome elucidates the spidroin gene catalogue.</title>
        <authorList>
            <person name="Kono N."/>
            <person name="Nakamura H."/>
            <person name="Ohtoshi R."/>
            <person name="Moran D.A.P."/>
            <person name="Shinohara A."/>
            <person name="Yoshida Y."/>
            <person name="Fujiwara M."/>
            <person name="Mori M."/>
            <person name="Tomita M."/>
            <person name="Arakawa K."/>
        </authorList>
    </citation>
    <scope>NUCLEOTIDE SEQUENCE [LARGE SCALE GENOMIC DNA]</scope>
</reference>
<evidence type="ECO:0000256" key="1">
    <source>
        <dbReference type="SAM" id="MobiDB-lite"/>
    </source>
</evidence>
<sequence>MTLYLTNIPETRSTGITKRTALAQICKTSRQQIANNNSNSTNNSAQRLTAEQLAMRKQDSKEIQDVQAHSPVSAPPDIYTSSDKM</sequence>
<organism evidence="2 3">
    <name type="scientific">Araneus ventricosus</name>
    <name type="common">Orbweaver spider</name>
    <name type="synonym">Epeira ventricosa</name>
    <dbReference type="NCBI Taxonomy" id="182803"/>
    <lineage>
        <taxon>Eukaryota</taxon>
        <taxon>Metazoa</taxon>
        <taxon>Ecdysozoa</taxon>
        <taxon>Arthropoda</taxon>
        <taxon>Chelicerata</taxon>
        <taxon>Arachnida</taxon>
        <taxon>Araneae</taxon>
        <taxon>Araneomorphae</taxon>
        <taxon>Entelegynae</taxon>
        <taxon>Araneoidea</taxon>
        <taxon>Araneidae</taxon>
        <taxon>Araneus</taxon>
    </lineage>
</organism>
<gene>
    <name evidence="2" type="ORF">AVEN_93456_1</name>
</gene>
<protein>
    <submittedName>
        <fullName evidence="2">Uncharacterized protein</fullName>
    </submittedName>
</protein>
<evidence type="ECO:0000313" key="2">
    <source>
        <dbReference type="EMBL" id="GBL81671.1"/>
    </source>
</evidence>
<dbReference type="EMBL" id="BGPR01000026">
    <property type="protein sequence ID" value="GBL81671.1"/>
    <property type="molecule type" value="Genomic_DNA"/>
</dbReference>
<proteinExistence type="predicted"/>
<accession>A0A4Y2AP45</accession>
<dbReference type="Proteomes" id="UP000499080">
    <property type="component" value="Unassembled WGS sequence"/>
</dbReference>
<keyword evidence="3" id="KW-1185">Reference proteome</keyword>
<feature type="region of interest" description="Disordered" evidence="1">
    <location>
        <begin position="53"/>
        <end position="85"/>
    </location>
</feature>
<name>A0A4Y2AP45_ARAVE</name>
<dbReference type="AlphaFoldDB" id="A0A4Y2AP45"/>
<feature type="compositionally biased region" description="Basic and acidic residues" evidence="1">
    <location>
        <begin position="54"/>
        <end position="64"/>
    </location>
</feature>